<dbReference type="GO" id="GO:0090090">
    <property type="term" value="P:negative regulation of canonical Wnt signaling pathway"/>
    <property type="evidence" value="ECO:0007669"/>
    <property type="project" value="TreeGrafter"/>
</dbReference>
<evidence type="ECO:0000313" key="11">
    <source>
        <dbReference type="Proteomes" id="UP000593567"/>
    </source>
</evidence>
<dbReference type="PROSITE" id="PS50294">
    <property type="entry name" value="WD_REPEATS_REGION"/>
    <property type="match status" value="1"/>
</dbReference>
<evidence type="ECO:0000256" key="2">
    <source>
        <dbReference type="ARBA" id="ARBA00005969"/>
    </source>
</evidence>
<dbReference type="PROSITE" id="PS50082">
    <property type="entry name" value="WD_REPEATS_2"/>
    <property type="match status" value="2"/>
</dbReference>
<dbReference type="InterPro" id="IPR001680">
    <property type="entry name" value="WD40_rpt"/>
</dbReference>
<organism evidence="10 11">
    <name type="scientific">Bugula neritina</name>
    <name type="common">Brown bryozoan</name>
    <name type="synonym">Sertularia neritina</name>
    <dbReference type="NCBI Taxonomy" id="10212"/>
    <lineage>
        <taxon>Eukaryota</taxon>
        <taxon>Metazoa</taxon>
        <taxon>Spiralia</taxon>
        <taxon>Lophotrochozoa</taxon>
        <taxon>Bryozoa</taxon>
        <taxon>Gymnolaemata</taxon>
        <taxon>Cheilostomatida</taxon>
        <taxon>Flustrina</taxon>
        <taxon>Buguloidea</taxon>
        <taxon>Bugulidae</taxon>
        <taxon>Bugula</taxon>
    </lineage>
</organism>
<dbReference type="SMART" id="SM00320">
    <property type="entry name" value="WD40"/>
    <property type="match status" value="7"/>
</dbReference>
<evidence type="ECO:0000313" key="10">
    <source>
        <dbReference type="EMBL" id="KAF6039139.1"/>
    </source>
</evidence>
<dbReference type="PANTHER" id="PTHR10814:SF21">
    <property type="entry name" value="PROTEIN GROUCHO"/>
    <property type="match status" value="1"/>
</dbReference>
<sequence length="787" mass="84373">MFPNRHPGPSQSGQSFKFTVGDSCDRIKEEFNFLQTQYHSLKVEYEKLQQEKTEIQRAYVMYYEMAAGLNSELGKQTKMVERLSNLLTHAQQYLSPEHQAQVMATIERVKQMTSAELPMPHGLPAAMAHLQGLPPGVSGPPTAANLASLAASSGLMPPTSAAGLLALSSLGIPPHLPPGMKEPTAEMKEAVEKMQRNRSPSLHAAHERHLANFRNRSPQTSHDPAVSAPDSKKMKTSEPPPPAAADNSDDEKSDQDLVVDEVNDEPIPPVNGIDKSPRELNGDIKPKKESRSTPNSDTSSHNSTSASNGIPIHPPKQVKEEKSVKPPTPTTTSGMAAVPPMSMARLPGKSTNSAVPPLGPAMSMGGPLGPHPPRPGFPFMPHTSLGQPIMPPQDSLAAYAAGLPGGASPAAAALGGYRPPFQLGPFDPQSMRPPTIGSVGPGKPAYSFHVGADGNVQPVPFPADALTGVGIPVHARQINTLPHGEVVCAVTISNPTRHVYTGGKGCVKVWDIGQSGSKSPVSQLDCLESENYIRSIKLLQDGRTLIVGGEASVLSIWDLAGPTPRRKGELNSQAPACYALAIAPTNNICFSSCSDGNISVWDLNSHKLVRCVCLSVCLLMGSSYSYLKFNGHSDGASCIDISPDGNRLWTGGLDNTVRLWDLRQGKQIHKHEFSSQIFSLGYCPTGDWLAVGMESSNVEVLHESKPEKYQLHLHDSCVLSLKFAHCGKWFVSTGKDNLLNAWRTPYGAGIFQSKESSSVLSCDISTDDKFIVTGSGDKKATLYEVLF</sequence>
<dbReference type="AlphaFoldDB" id="A0A7J7KKL2"/>
<evidence type="ECO:0000256" key="8">
    <source>
        <dbReference type="SAM" id="MobiDB-lite"/>
    </source>
</evidence>
<proteinExistence type="inferred from homology"/>
<dbReference type="InterPro" id="IPR019775">
    <property type="entry name" value="WD40_repeat_CS"/>
</dbReference>
<keyword evidence="7" id="KW-0175">Coiled coil</keyword>
<comment type="similarity">
    <text evidence="2">Belongs to the WD repeat Groucho/TLE family.</text>
</comment>
<dbReference type="GO" id="GO:0003714">
    <property type="term" value="F:transcription corepressor activity"/>
    <property type="evidence" value="ECO:0007669"/>
    <property type="project" value="TreeGrafter"/>
</dbReference>
<dbReference type="Pfam" id="PF00400">
    <property type="entry name" value="WD40"/>
    <property type="match status" value="5"/>
</dbReference>
<feature type="domain" description="Groucho/TLE N-terminal Q-rich" evidence="9">
    <location>
        <begin position="16"/>
        <end position="117"/>
    </location>
</feature>
<keyword evidence="3 6" id="KW-0853">WD repeat</keyword>
<feature type="coiled-coil region" evidence="7">
    <location>
        <begin position="24"/>
        <end position="58"/>
    </location>
</feature>
<evidence type="ECO:0000256" key="7">
    <source>
        <dbReference type="SAM" id="Coils"/>
    </source>
</evidence>
<feature type="region of interest" description="Disordered" evidence="8">
    <location>
        <begin position="211"/>
        <end position="340"/>
    </location>
</feature>
<dbReference type="Proteomes" id="UP000593567">
    <property type="component" value="Unassembled WGS sequence"/>
</dbReference>
<dbReference type="InterPro" id="IPR005617">
    <property type="entry name" value="Groucho/TLE_N"/>
</dbReference>
<keyword evidence="5" id="KW-0539">Nucleus</keyword>
<dbReference type="SUPFAM" id="SSF50978">
    <property type="entry name" value="WD40 repeat-like"/>
    <property type="match status" value="1"/>
</dbReference>
<evidence type="ECO:0000256" key="3">
    <source>
        <dbReference type="ARBA" id="ARBA00022574"/>
    </source>
</evidence>
<dbReference type="PROSITE" id="PS00678">
    <property type="entry name" value="WD_REPEATS_1"/>
    <property type="match status" value="2"/>
</dbReference>
<evidence type="ECO:0000256" key="4">
    <source>
        <dbReference type="ARBA" id="ARBA00022737"/>
    </source>
</evidence>
<comment type="caution">
    <text evidence="10">The sequence shown here is derived from an EMBL/GenBank/DDBJ whole genome shotgun (WGS) entry which is preliminary data.</text>
</comment>
<dbReference type="Pfam" id="PF03920">
    <property type="entry name" value="TLE_N"/>
    <property type="match status" value="1"/>
</dbReference>
<protein>
    <submittedName>
        <fullName evidence="10">TLE3</fullName>
    </submittedName>
</protein>
<dbReference type="GO" id="GO:0005667">
    <property type="term" value="C:transcription regulator complex"/>
    <property type="evidence" value="ECO:0007669"/>
    <property type="project" value="TreeGrafter"/>
</dbReference>
<evidence type="ECO:0000259" key="9">
    <source>
        <dbReference type="Pfam" id="PF03920"/>
    </source>
</evidence>
<name>A0A7J7KKL2_BUGNE</name>
<dbReference type="EMBL" id="VXIV02000302">
    <property type="protein sequence ID" value="KAF6039139.1"/>
    <property type="molecule type" value="Genomic_DNA"/>
</dbReference>
<dbReference type="InterPro" id="IPR009146">
    <property type="entry name" value="Groucho_enhance"/>
</dbReference>
<gene>
    <name evidence="10" type="ORF">EB796_002576</name>
</gene>
<accession>A0A7J7KKL2</accession>
<dbReference type="PRINTS" id="PR01850">
    <property type="entry name" value="GROUCHOFAMLY"/>
</dbReference>
<feature type="repeat" description="WD" evidence="6">
    <location>
        <begin position="629"/>
        <end position="670"/>
    </location>
</feature>
<reference evidence="10" key="1">
    <citation type="submission" date="2020-06" db="EMBL/GenBank/DDBJ databases">
        <title>Draft genome of Bugula neritina, a colonial animal packing powerful symbionts and potential medicines.</title>
        <authorList>
            <person name="Rayko M."/>
        </authorList>
    </citation>
    <scope>NUCLEOTIDE SEQUENCE [LARGE SCALE GENOMIC DNA]</scope>
    <source>
        <strain evidence="10">Kwan_BN1</strain>
    </source>
</reference>
<dbReference type="InterPro" id="IPR036322">
    <property type="entry name" value="WD40_repeat_dom_sf"/>
</dbReference>
<feature type="compositionally biased region" description="Basic and acidic residues" evidence="8">
    <location>
        <begin position="275"/>
        <end position="291"/>
    </location>
</feature>
<dbReference type="PANTHER" id="PTHR10814">
    <property type="entry name" value="TRANSDUCIN-LIKE ENHANCER PROTEIN"/>
    <property type="match status" value="1"/>
</dbReference>
<dbReference type="FunFam" id="2.130.10.10:FF:000001">
    <property type="entry name" value="transducin-like enhancer protein 3 isoform X1"/>
    <property type="match status" value="1"/>
</dbReference>
<dbReference type="InterPro" id="IPR015943">
    <property type="entry name" value="WD40/YVTN_repeat-like_dom_sf"/>
</dbReference>
<dbReference type="Gene3D" id="2.130.10.10">
    <property type="entry name" value="YVTN repeat-like/Quinoprotein amine dehydrogenase"/>
    <property type="match status" value="1"/>
</dbReference>
<comment type="subcellular location">
    <subcellularLocation>
        <location evidence="1">Nucleus</location>
    </subcellularLocation>
</comment>
<evidence type="ECO:0000256" key="1">
    <source>
        <dbReference type="ARBA" id="ARBA00004123"/>
    </source>
</evidence>
<feature type="compositionally biased region" description="Low complexity" evidence="8">
    <location>
        <begin position="292"/>
        <end position="308"/>
    </location>
</feature>
<keyword evidence="11" id="KW-1185">Reference proteome</keyword>
<evidence type="ECO:0000256" key="5">
    <source>
        <dbReference type="ARBA" id="ARBA00023242"/>
    </source>
</evidence>
<dbReference type="OrthoDB" id="2624652at2759"/>
<feature type="repeat" description="WD" evidence="6">
    <location>
        <begin position="570"/>
        <end position="611"/>
    </location>
</feature>
<feature type="compositionally biased region" description="Acidic residues" evidence="8">
    <location>
        <begin position="247"/>
        <end position="264"/>
    </location>
</feature>
<keyword evidence="4" id="KW-0677">Repeat</keyword>
<dbReference type="GO" id="GO:0005634">
    <property type="term" value="C:nucleus"/>
    <property type="evidence" value="ECO:0007669"/>
    <property type="project" value="UniProtKB-SubCell"/>
</dbReference>
<evidence type="ECO:0000256" key="6">
    <source>
        <dbReference type="PROSITE-ProRule" id="PRU00221"/>
    </source>
</evidence>